<dbReference type="PATRIC" id="fig|582.24.peg.2993"/>
<sequence length="70" mass="8196">MYYGDQCQNIISPLKQRREHASVFLPGRQEKICAVWYQYLFAGNKEGINDNYHNSSALHRAVCDDGRYQK</sequence>
<reference evidence="1 2" key="1">
    <citation type="submission" date="2015-02" db="EMBL/GenBank/DDBJ databases">
        <title>Whole genome shotgun sequencing of cultured foodborne pathogen.</title>
        <authorList>
            <person name="Timme R."/>
            <person name="Allard M.W."/>
            <person name="Strain E."/>
            <person name="Evans P.S."/>
            <person name="Brown E."/>
        </authorList>
    </citation>
    <scope>NUCLEOTIDE SEQUENCE [LARGE SCALE GENOMIC DNA]</scope>
    <source>
        <strain evidence="1 2">GCSL-TSO-24</strain>
    </source>
</reference>
<dbReference type="EMBL" id="JZSH01000092">
    <property type="protein sequence ID" value="KJF77903.1"/>
    <property type="molecule type" value="Genomic_DNA"/>
</dbReference>
<dbReference type="AlphaFoldDB" id="A0A0D8LAX4"/>
<evidence type="ECO:0000313" key="2">
    <source>
        <dbReference type="Proteomes" id="UP000032582"/>
    </source>
</evidence>
<organism evidence="1 2">
    <name type="scientific">Morganella morganii</name>
    <name type="common">Proteus morganii</name>
    <dbReference type="NCBI Taxonomy" id="582"/>
    <lineage>
        <taxon>Bacteria</taxon>
        <taxon>Pseudomonadati</taxon>
        <taxon>Pseudomonadota</taxon>
        <taxon>Gammaproteobacteria</taxon>
        <taxon>Enterobacterales</taxon>
        <taxon>Morganellaceae</taxon>
        <taxon>Morganella</taxon>
    </lineage>
</organism>
<name>A0A0D8LAX4_MORMO</name>
<evidence type="ECO:0000313" key="1">
    <source>
        <dbReference type="EMBL" id="KJF77903.1"/>
    </source>
</evidence>
<comment type="caution">
    <text evidence="1">The sequence shown here is derived from an EMBL/GenBank/DDBJ whole genome shotgun (WGS) entry which is preliminary data.</text>
</comment>
<proteinExistence type="predicted"/>
<dbReference type="Proteomes" id="UP000032582">
    <property type="component" value="Unassembled WGS sequence"/>
</dbReference>
<accession>A0A0D8LAX4</accession>
<gene>
    <name evidence="1" type="ORF">UA45_09560</name>
</gene>
<protein>
    <submittedName>
        <fullName evidence="1">Uncharacterized protein</fullName>
    </submittedName>
</protein>